<dbReference type="EMBL" id="AWSQ01000004">
    <property type="protein sequence ID" value="KFX68879.1"/>
    <property type="molecule type" value="Genomic_DNA"/>
</dbReference>
<dbReference type="OrthoDB" id="6984192at2"/>
<dbReference type="STRING" id="1395571.TMS3_0115440"/>
<dbReference type="InterPro" id="IPR050228">
    <property type="entry name" value="Carboxylesterase_BioH"/>
</dbReference>
<dbReference type="RefSeq" id="WP_025166108.1">
    <property type="nucleotide sequence ID" value="NZ_AWSQ01000004.1"/>
</dbReference>
<dbReference type="SUPFAM" id="SSF53474">
    <property type="entry name" value="alpha/beta-Hydrolases"/>
    <property type="match status" value="1"/>
</dbReference>
<protein>
    <submittedName>
        <fullName evidence="2">MFS transporter</fullName>
    </submittedName>
</protein>
<evidence type="ECO:0000313" key="3">
    <source>
        <dbReference type="Proteomes" id="UP000030063"/>
    </source>
</evidence>
<comment type="caution">
    <text evidence="2">The sequence shown here is derived from an EMBL/GenBank/DDBJ whole genome shotgun (WGS) entry which is preliminary data.</text>
</comment>
<dbReference type="Gene3D" id="3.40.50.1820">
    <property type="entry name" value="alpha/beta hydrolase"/>
    <property type="match status" value="1"/>
</dbReference>
<keyword evidence="3" id="KW-1185">Reference proteome</keyword>
<name>A0A0A1YJR7_9PSED</name>
<dbReference type="PANTHER" id="PTHR43194">
    <property type="entry name" value="HYDROLASE ALPHA/BETA FOLD FAMILY"/>
    <property type="match status" value="1"/>
</dbReference>
<sequence length="294" mass="33023">MKPAIAVVDVHGTYKVHTEFYASPAARKTIILVNGSLSTTAAFAQTVKYLQTQFNVVLYDQPYAGQSKPHNSNAHSISKEDEAFILLDLIEHFRVDYLQSFSWGGVAALLALAQRPARIEKAVITSFSPLLNEPMLDYLEKGLSYLHAADGSNLGHLVNNTIGKHLPSLFKRFNHRHIASLDAHEYRQMFSHVDQVVHMENHCQMECLAGIKIPLLFVNGEHDEYAAPEDVRVLTQHLSDCHFATIDNAGHFLDMEHKAAWLQSRDVLLGFLQSTPQRSTTFRPQVELQHAMAV</sequence>
<gene>
    <name evidence="2" type="ORF">TMS3_0115440</name>
</gene>
<dbReference type="AlphaFoldDB" id="A0A0A1YJR7"/>
<dbReference type="InterPro" id="IPR029058">
    <property type="entry name" value="AB_hydrolase_fold"/>
</dbReference>
<dbReference type="eggNOG" id="COG2267">
    <property type="taxonomic scope" value="Bacteria"/>
</dbReference>
<dbReference type="InterPro" id="IPR000073">
    <property type="entry name" value="AB_hydrolase_1"/>
</dbReference>
<evidence type="ECO:0000313" key="2">
    <source>
        <dbReference type="EMBL" id="KFX68879.1"/>
    </source>
</evidence>
<organism evidence="2 3">
    <name type="scientific">Pseudomonas taeanensis MS-3</name>
    <dbReference type="NCBI Taxonomy" id="1395571"/>
    <lineage>
        <taxon>Bacteria</taxon>
        <taxon>Pseudomonadati</taxon>
        <taxon>Pseudomonadota</taxon>
        <taxon>Gammaproteobacteria</taxon>
        <taxon>Pseudomonadales</taxon>
        <taxon>Pseudomonadaceae</taxon>
        <taxon>Pseudomonas</taxon>
    </lineage>
</organism>
<proteinExistence type="predicted"/>
<dbReference type="Pfam" id="PF00561">
    <property type="entry name" value="Abhydrolase_1"/>
    <property type="match status" value="1"/>
</dbReference>
<reference evidence="2 3" key="1">
    <citation type="journal article" date="2014" name="Genome Announc.">
        <title>Draft Genome Sequence of Petroleum Oil-Degrading Marine Bacterium Pseudomonas taeanensis Strain MS-3, Isolated from a Crude Oil-Contaminated Seashore.</title>
        <authorList>
            <person name="Lee S.Y."/>
            <person name="Kim S.H."/>
            <person name="Lee D.G."/>
            <person name="Shin S."/>
            <person name="Yun S.H."/>
            <person name="Choi C.W."/>
            <person name="Chung Y.H."/>
            <person name="Choi J.S."/>
            <person name="Kahng H.Y."/>
            <person name="Kim S.I."/>
        </authorList>
    </citation>
    <scope>NUCLEOTIDE SEQUENCE [LARGE SCALE GENOMIC DNA]</scope>
    <source>
        <strain evidence="2 3">MS-3</strain>
    </source>
</reference>
<accession>A0A0A1YJR7</accession>
<dbReference type="Proteomes" id="UP000030063">
    <property type="component" value="Unassembled WGS sequence"/>
</dbReference>
<dbReference type="PANTHER" id="PTHR43194:SF5">
    <property type="entry name" value="PIMELOYL-[ACYL-CARRIER PROTEIN] METHYL ESTER ESTERASE"/>
    <property type="match status" value="1"/>
</dbReference>
<evidence type="ECO:0000259" key="1">
    <source>
        <dbReference type="Pfam" id="PF00561"/>
    </source>
</evidence>
<feature type="domain" description="AB hydrolase-1" evidence="1">
    <location>
        <begin position="29"/>
        <end position="257"/>
    </location>
</feature>